<protein>
    <submittedName>
        <fullName evidence="8">CD74 molecule</fullName>
    </submittedName>
</protein>
<dbReference type="InterPro" id="IPR015386">
    <property type="entry name" value="MHC_II-assoc_invar/CLIP_MHC-bd"/>
</dbReference>
<evidence type="ECO:0000256" key="2">
    <source>
        <dbReference type="ARBA" id="ARBA00022525"/>
    </source>
</evidence>
<feature type="region of interest" description="Disordered" evidence="4">
    <location>
        <begin position="180"/>
        <end position="211"/>
    </location>
</feature>
<name>A0A4X2KLB8_VOMUR</name>
<organism evidence="8 9">
    <name type="scientific">Vombatus ursinus</name>
    <name type="common">Common wombat</name>
    <dbReference type="NCBI Taxonomy" id="29139"/>
    <lineage>
        <taxon>Eukaryota</taxon>
        <taxon>Metazoa</taxon>
        <taxon>Chordata</taxon>
        <taxon>Craniata</taxon>
        <taxon>Vertebrata</taxon>
        <taxon>Euteleostomi</taxon>
        <taxon>Mammalia</taxon>
        <taxon>Metatheria</taxon>
        <taxon>Diprotodontia</taxon>
        <taxon>Vombatidae</taxon>
        <taxon>Vombatus</taxon>
    </lineage>
</organism>
<keyword evidence="5" id="KW-1133">Transmembrane helix</keyword>
<dbReference type="SUPFAM" id="SSF48305">
    <property type="entry name" value="Class II MHC-associated invariant chain ectoplasmic trimerization domain"/>
    <property type="match status" value="1"/>
</dbReference>
<comment type="subcellular location">
    <subcellularLocation>
        <location evidence="1">Secreted</location>
    </subcellularLocation>
</comment>
<evidence type="ECO:0000256" key="3">
    <source>
        <dbReference type="ARBA" id="ARBA00023180"/>
    </source>
</evidence>
<keyword evidence="9" id="KW-1185">Reference proteome</keyword>
<dbReference type="GO" id="GO:0016020">
    <property type="term" value="C:membrane"/>
    <property type="evidence" value="ECO:0007669"/>
    <property type="project" value="InterPro"/>
</dbReference>
<dbReference type="PRINTS" id="PR01990">
    <property type="entry name" value="CD74ANTIGEN"/>
</dbReference>
<keyword evidence="5" id="KW-0812">Transmembrane</keyword>
<dbReference type="GO" id="GO:0002286">
    <property type="term" value="P:T cell activation involved in immune response"/>
    <property type="evidence" value="ECO:0007669"/>
    <property type="project" value="TreeGrafter"/>
</dbReference>
<dbReference type="Pfam" id="PF09307">
    <property type="entry name" value="MHC2-interact"/>
    <property type="match status" value="1"/>
</dbReference>
<feature type="transmembrane region" description="Helical" evidence="5">
    <location>
        <begin position="32"/>
        <end position="56"/>
    </location>
</feature>
<dbReference type="Proteomes" id="UP000314987">
    <property type="component" value="Unassembled WGS sequence"/>
</dbReference>
<sequence>MEDQRDLISNHEQQPMLGGNAGGQQRSCGQGAFYTGFSVLMALLIAGQGVTIYFVYQQQGRLDKLTVTSQNLQLESLKMKLPKPSLPMNKLRMATPLLMRELEPESLPSTDLTKIGNNTKDQVKYLLLQSDPRRSFPELTKSFQENMKQLKKNMESKNWKNFENWMHQWLLFEMSKKPDEHKVEEKIEPSQKGPLDTEELISSGLGLPKQQ</sequence>
<dbReference type="GO" id="GO:0004896">
    <property type="term" value="F:cytokine receptor activity"/>
    <property type="evidence" value="ECO:0007669"/>
    <property type="project" value="TreeGrafter"/>
</dbReference>
<dbReference type="GO" id="GO:0042289">
    <property type="term" value="F:MHC class II protein binding"/>
    <property type="evidence" value="ECO:0007669"/>
    <property type="project" value="InterPro"/>
</dbReference>
<evidence type="ECO:0000313" key="8">
    <source>
        <dbReference type="Ensembl" id="ENSVURP00010009967.1"/>
    </source>
</evidence>
<dbReference type="InterPro" id="IPR043530">
    <property type="entry name" value="CD74_antigen"/>
</dbReference>
<dbReference type="GO" id="GO:0001961">
    <property type="term" value="P:positive regulation of cytokine-mediated signaling pathway"/>
    <property type="evidence" value="ECO:0007669"/>
    <property type="project" value="TreeGrafter"/>
</dbReference>
<proteinExistence type="predicted"/>
<dbReference type="InterPro" id="IPR052001">
    <property type="entry name" value="MHC-II_Gamma/Thyroglobulin"/>
</dbReference>
<dbReference type="GO" id="GO:0043518">
    <property type="term" value="P:negative regulation of DNA damage response, signal transduction by p53 class mediator"/>
    <property type="evidence" value="ECO:0007669"/>
    <property type="project" value="TreeGrafter"/>
</dbReference>
<evidence type="ECO:0000259" key="6">
    <source>
        <dbReference type="Pfam" id="PF08831"/>
    </source>
</evidence>
<reference evidence="8" key="3">
    <citation type="submission" date="2025-09" db="UniProtKB">
        <authorList>
            <consortium name="Ensembl"/>
        </authorList>
    </citation>
    <scope>IDENTIFICATION</scope>
</reference>
<evidence type="ECO:0000256" key="4">
    <source>
        <dbReference type="SAM" id="MobiDB-lite"/>
    </source>
</evidence>
<dbReference type="AlphaFoldDB" id="A0A4X2KLB8"/>
<reference evidence="9" key="1">
    <citation type="submission" date="2018-12" db="EMBL/GenBank/DDBJ databases">
        <authorList>
            <person name="Yazar S."/>
        </authorList>
    </citation>
    <scope>NUCLEOTIDE SEQUENCE [LARGE SCALE GENOMIC DNA]</scope>
</reference>
<dbReference type="GO" id="GO:0070374">
    <property type="term" value="P:positive regulation of ERK1 and ERK2 cascade"/>
    <property type="evidence" value="ECO:0007669"/>
    <property type="project" value="TreeGrafter"/>
</dbReference>
<dbReference type="GeneTree" id="ENSGT00390000008961"/>
<dbReference type="Ensembl" id="ENSVURT00010011295.1">
    <property type="protein sequence ID" value="ENSVURP00010009967.1"/>
    <property type="gene ID" value="ENSVURG00010007697.1"/>
</dbReference>
<feature type="compositionally biased region" description="Basic and acidic residues" evidence="4">
    <location>
        <begin position="180"/>
        <end position="189"/>
    </location>
</feature>
<dbReference type="Pfam" id="PF08831">
    <property type="entry name" value="MHCassoc_trimer"/>
    <property type="match status" value="1"/>
</dbReference>
<accession>A0A4X2KLB8</accession>
<dbReference type="GO" id="GO:0060907">
    <property type="term" value="P:positive regulation of macrophage cytokine production"/>
    <property type="evidence" value="ECO:0007669"/>
    <property type="project" value="TreeGrafter"/>
</dbReference>
<dbReference type="Gene3D" id="1.10.870.10">
    <property type="entry name" value="MHC class II-associated invariant chain, trimerisation domain"/>
    <property type="match status" value="1"/>
</dbReference>
<dbReference type="GO" id="GO:0002830">
    <property type="term" value="P:positive regulation of type 2 immune response"/>
    <property type="evidence" value="ECO:0007669"/>
    <property type="project" value="TreeGrafter"/>
</dbReference>
<evidence type="ECO:0000313" key="9">
    <source>
        <dbReference type="Proteomes" id="UP000314987"/>
    </source>
</evidence>
<dbReference type="GO" id="GO:0009986">
    <property type="term" value="C:cell surface"/>
    <property type="evidence" value="ECO:0007669"/>
    <property type="project" value="TreeGrafter"/>
</dbReference>
<dbReference type="GO" id="GO:0070206">
    <property type="term" value="P:protein trimerization"/>
    <property type="evidence" value="ECO:0007669"/>
    <property type="project" value="InterPro"/>
</dbReference>
<reference evidence="8" key="2">
    <citation type="submission" date="2025-08" db="UniProtKB">
        <authorList>
            <consortium name="Ensembl"/>
        </authorList>
    </citation>
    <scope>IDENTIFICATION</scope>
</reference>
<keyword evidence="5" id="KW-0472">Membrane</keyword>
<dbReference type="InterPro" id="IPR036613">
    <property type="entry name" value="MHCII_invariant_trimer_sf"/>
</dbReference>
<keyword evidence="2" id="KW-0964">Secreted</keyword>
<dbReference type="InterPro" id="IPR022339">
    <property type="entry name" value="MHC_II-assoc_invar_chain"/>
</dbReference>
<dbReference type="PANTHER" id="PTHR14093:SF17">
    <property type="entry name" value="HLA CLASS II HISTOCOMPATIBILITY ANTIGEN GAMMA CHAIN"/>
    <property type="match status" value="1"/>
</dbReference>
<dbReference type="GO" id="GO:0006886">
    <property type="term" value="P:intracellular protein transport"/>
    <property type="evidence" value="ECO:0007669"/>
    <property type="project" value="InterPro"/>
</dbReference>
<evidence type="ECO:0000256" key="5">
    <source>
        <dbReference type="SAM" id="Phobius"/>
    </source>
</evidence>
<dbReference type="GO" id="GO:0035718">
    <property type="term" value="F:macrophage migration inhibitory factor binding"/>
    <property type="evidence" value="ECO:0007669"/>
    <property type="project" value="InterPro"/>
</dbReference>
<dbReference type="GO" id="GO:0019882">
    <property type="term" value="P:antigen processing and presentation"/>
    <property type="evidence" value="ECO:0007669"/>
    <property type="project" value="InterPro"/>
</dbReference>
<feature type="region of interest" description="Disordered" evidence="4">
    <location>
        <begin position="1"/>
        <end position="23"/>
    </location>
</feature>
<gene>
    <name evidence="8" type="primary">CD74</name>
</gene>
<dbReference type="GO" id="GO:0005576">
    <property type="term" value="C:extracellular region"/>
    <property type="evidence" value="ECO:0007669"/>
    <property type="project" value="UniProtKB-SubCell"/>
</dbReference>
<dbReference type="GO" id="GO:0005737">
    <property type="term" value="C:cytoplasm"/>
    <property type="evidence" value="ECO:0007669"/>
    <property type="project" value="TreeGrafter"/>
</dbReference>
<feature type="domain" description="MHC class II-associated invariant chain trimerisation" evidence="6">
    <location>
        <begin position="117"/>
        <end position="183"/>
    </location>
</feature>
<dbReference type="PIRSF" id="PIRSF001992">
    <property type="entry name" value="CD74_antigen"/>
    <property type="match status" value="1"/>
</dbReference>
<dbReference type="GO" id="GO:1902166">
    <property type="term" value="P:negative regulation of intrinsic apoptotic signaling pathway in response to DNA damage by p53 class mediator"/>
    <property type="evidence" value="ECO:0007669"/>
    <property type="project" value="TreeGrafter"/>
</dbReference>
<evidence type="ECO:0000259" key="7">
    <source>
        <dbReference type="Pfam" id="PF09307"/>
    </source>
</evidence>
<evidence type="ECO:0000256" key="1">
    <source>
        <dbReference type="ARBA" id="ARBA00004613"/>
    </source>
</evidence>
<keyword evidence="3" id="KW-0325">Glycoprotein</keyword>
<feature type="domain" description="MHC class II-associated invariant chain/CLIP MHC II-interacting" evidence="7">
    <location>
        <begin position="1"/>
        <end position="103"/>
    </location>
</feature>
<dbReference type="PANTHER" id="PTHR14093">
    <property type="entry name" value="HLA CLASS II GAMMA CHAIN"/>
    <property type="match status" value="1"/>
</dbReference>
<dbReference type="InterPro" id="IPR011988">
    <property type="entry name" value="MHC_II-assoc_invariant_trimer"/>
</dbReference>